<dbReference type="InterPro" id="IPR000760">
    <property type="entry name" value="Inositol_monophosphatase-like"/>
</dbReference>
<keyword evidence="3 7" id="KW-0479">Metal-binding</keyword>
<dbReference type="Proteomes" id="UP000199118">
    <property type="component" value="Unassembled WGS sequence"/>
</dbReference>
<accession>A0A1H3D1U0</accession>
<dbReference type="Gene3D" id="3.40.190.80">
    <property type="match status" value="1"/>
</dbReference>
<dbReference type="PANTHER" id="PTHR43200:SF6">
    <property type="entry name" value="3'(2'),5'-BISPHOSPHATE NUCLEOTIDASE"/>
    <property type="match status" value="1"/>
</dbReference>
<evidence type="ECO:0000256" key="7">
    <source>
        <dbReference type="PIRSR" id="PIRSR600760-2"/>
    </source>
</evidence>
<evidence type="ECO:0000256" key="1">
    <source>
        <dbReference type="ARBA" id="ARBA00001946"/>
    </source>
</evidence>
<reference evidence="8 9" key="1">
    <citation type="submission" date="2016-10" db="EMBL/GenBank/DDBJ databases">
        <authorList>
            <person name="de Groot N.N."/>
        </authorList>
    </citation>
    <scope>NUCLEOTIDE SEQUENCE [LARGE SCALE GENOMIC DNA]</scope>
    <source>
        <strain evidence="8 9">DSM 17890</strain>
    </source>
</reference>
<dbReference type="STRING" id="356660.SAMN05444336_10771"/>
<feature type="binding site" evidence="7">
    <location>
        <position position="105"/>
    </location>
    <ligand>
        <name>Mg(2+)</name>
        <dbReference type="ChEBI" id="CHEBI:18420"/>
        <label>1</label>
        <note>catalytic</note>
    </ligand>
</feature>
<dbReference type="PANTHER" id="PTHR43200">
    <property type="entry name" value="PHOSPHATASE"/>
    <property type="match status" value="1"/>
</dbReference>
<dbReference type="Pfam" id="PF00459">
    <property type="entry name" value="Inositol_P"/>
    <property type="match status" value="1"/>
</dbReference>
<dbReference type="AlphaFoldDB" id="A0A1H3D1U0"/>
<dbReference type="CDD" id="cd01641">
    <property type="entry name" value="Bacterial_IMPase_like_1"/>
    <property type="match status" value="1"/>
</dbReference>
<evidence type="ECO:0000256" key="2">
    <source>
        <dbReference type="ARBA" id="ARBA00009759"/>
    </source>
</evidence>
<keyword evidence="4" id="KW-0378">Hydrolase</keyword>
<dbReference type="PRINTS" id="PR00377">
    <property type="entry name" value="IMPHPHTASES"/>
</dbReference>
<dbReference type="RefSeq" id="WP_092683853.1">
    <property type="nucleotide sequence ID" value="NZ_FNMZ01000007.1"/>
</dbReference>
<name>A0A1H3D1U0_9RHOB</name>
<dbReference type="NCBIfam" id="TIGR02067">
    <property type="entry name" value="his_9_HisN"/>
    <property type="match status" value="1"/>
</dbReference>
<evidence type="ECO:0000256" key="3">
    <source>
        <dbReference type="ARBA" id="ARBA00022723"/>
    </source>
</evidence>
<organism evidence="8 9">
    <name type="scientific">Albimonas donghaensis</name>
    <dbReference type="NCBI Taxonomy" id="356660"/>
    <lineage>
        <taxon>Bacteria</taxon>
        <taxon>Pseudomonadati</taxon>
        <taxon>Pseudomonadota</taxon>
        <taxon>Alphaproteobacteria</taxon>
        <taxon>Rhodobacterales</taxon>
        <taxon>Paracoccaceae</taxon>
        <taxon>Albimonas</taxon>
    </lineage>
</organism>
<dbReference type="SUPFAM" id="SSF56655">
    <property type="entry name" value="Carbohydrate phosphatase"/>
    <property type="match status" value="1"/>
</dbReference>
<evidence type="ECO:0000313" key="8">
    <source>
        <dbReference type="EMBL" id="SDX60335.1"/>
    </source>
</evidence>
<feature type="binding site" evidence="7">
    <location>
        <position position="108"/>
    </location>
    <ligand>
        <name>Mg(2+)</name>
        <dbReference type="ChEBI" id="CHEBI:18420"/>
        <label>1</label>
        <note>catalytic</note>
    </ligand>
</feature>
<evidence type="ECO:0000256" key="5">
    <source>
        <dbReference type="ARBA" id="ARBA00022842"/>
    </source>
</evidence>
<feature type="binding site" evidence="7">
    <location>
        <position position="233"/>
    </location>
    <ligand>
        <name>Mg(2+)</name>
        <dbReference type="ChEBI" id="CHEBI:18420"/>
        <label>1</label>
        <note>catalytic</note>
    </ligand>
</feature>
<protein>
    <recommendedName>
        <fullName evidence="6">Histidinol-phosphatase</fullName>
        <ecNumber evidence="6">3.1.3.15</ecNumber>
    </recommendedName>
</protein>
<dbReference type="GO" id="GO:0046872">
    <property type="term" value="F:metal ion binding"/>
    <property type="evidence" value="ECO:0007669"/>
    <property type="project" value="UniProtKB-KW"/>
</dbReference>
<dbReference type="EC" id="3.1.3.15" evidence="6"/>
<evidence type="ECO:0000313" key="9">
    <source>
        <dbReference type="Proteomes" id="UP000199118"/>
    </source>
</evidence>
<sequence length="280" mass="29070">MTSEHRSDAGPLPGETADPALTSALAAAHRAADAARPAILSLFRAEGLAADNKAGPGAFDPVTEADRAAEAAIREVLASERPADGVLGEEAAATASSSGLTWVVDPIDGTRAFLVGAPTWGVLIGLNDGTRPVLGVMDQPWTRERFWGDGAAAWHARDGEAPRRLRARAPVPLCEARLCSTFPEVGTEAERAAFEQVRDRVRLTRYGLDCTGYALVAAGGVDLVVEAGLQAYDIQALIPIIEGAGGVVTTWDGGDPQQGGRILAAANPQIHAEALAILNA</sequence>
<dbReference type="InterPro" id="IPR051090">
    <property type="entry name" value="Inositol_monoP_superfamily"/>
</dbReference>
<dbReference type="EMBL" id="FNMZ01000007">
    <property type="protein sequence ID" value="SDX60335.1"/>
    <property type="molecule type" value="Genomic_DNA"/>
</dbReference>
<dbReference type="GO" id="GO:0000105">
    <property type="term" value="P:L-histidine biosynthetic process"/>
    <property type="evidence" value="ECO:0007669"/>
    <property type="project" value="UniProtKB-UniRule"/>
</dbReference>
<gene>
    <name evidence="8" type="ORF">SAMN05444336_10771</name>
</gene>
<feature type="binding site" evidence="7">
    <location>
        <position position="107"/>
    </location>
    <ligand>
        <name>Mg(2+)</name>
        <dbReference type="ChEBI" id="CHEBI:18420"/>
        <label>1</label>
        <note>catalytic</note>
    </ligand>
</feature>
<comment type="similarity">
    <text evidence="2">Belongs to the inositol monophosphatase superfamily.</text>
</comment>
<keyword evidence="9" id="KW-1185">Reference proteome</keyword>
<dbReference type="GO" id="GO:0004401">
    <property type="term" value="F:histidinol-phosphatase activity"/>
    <property type="evidence" value="ECO:0007669"/>
    <property type="project" value="UniProtKB-UniRule"/>
</dbReference>
<keyword evidence="5 7" id="KW-0460">Magnesium</keyword>
<evidence type="ECO:0000256" key="4">
    <source>
        <dbReference type="ARBA" id="ARBA00022801"/>
    </source>
</evidence>
<dbReference type="Gene3D" id="3.30.540.10">
    <property type="entry name" value="Fructose-1,6-Bisphosphatase, subunit A, domain 1"/>
    <property type="match status" value="1"/>
</dbReference>
<proteinExistence type="inferred from homology"/>
<feature type="binding site" evidence="7">
    <location>
        <position position="89"/>
    </location>
    <ligand>
        <name>Mg(2+)</name>
        <dbReference type="ChEBI" id="CHEBI:18420"/>
        <label>1</label>
        <note>catalytic</note>
    </ligand>
</feature>
<comment type="cofactor">
    <cofactor evidence="1 7">
        <name>Mg(2+)</name>
        <dbReference type="ChEBI" id="CHEBI:18420"/>
    </cofactor>
</comment>
<dbReference type="OrthoDB" id="9785695at2"/>
<dbReference type="InterPro" id="IPR011809">
    <property type="entry name" value="His_9_proposed"/>
</dbReference>
<evidence type="ECO:0000256" key="6">
    <source>
        <dbReference type="NCBIfam" id="TIGR02067"/>
    </source>
</evidence>